<dbReference type="CDD" id="cd00160">
    <property type="entry name" value="RhoGEF"/>
    <property type="match status" value="1"/>
</dbReference>
<evidence type="ECO:0000259" key="17">
    <source>
        <dbReference type="PROSITE" id="PS50031"/>
    </source>
</evidence>
<dbReference type="InterPro" id="IPR000219">
    <property type="entry name" value="DH_dom"/>
</dbReference>
<feature type="compositionally biased region" description="Basic and acidic residues" evidence="14">
    <location>
        <begin position="710"/>
        <end position="719"/>
    </location>
</feature>
<dbReference type="SMART" id="SM00325">
    <property type="entry name" value="RhoGEF"/>
    <property type="match status" value="1"/>
</dbReference>
<feature type="compositionally biased region" description="Basic and acidic residues" evidence="14">
    <location>
        <begin position="1584"/>
        <end position="1596"/>
    </location>
</feature>
<dbReference type="InterPro" id="IPR011992">
    <property type="entry name" value="EF-hand-dom_pair"/>
</dbReference>
<keyword evidence="11" id="KW-0472">Membrane</keyword>
<feature type="region of interest" description="Disordered" evidence="14">
    <location>
        <begin position="334"/>
        <end position="388"/>
    </location>
</feature>
<dbReference type="GO" id="GO:0035556">
    <property type="term" value="P:intracellular signal transduction"/>
    <property type="evidence" value="ECO:0007669"/>
    <property type="project" value="InterPro"/>
</dbReference>
<dbReference type="PROSITE" id="PS51082">
    <property type="entry name" value="WH2"/>
    <property type="match status" value="1"/>
</dbReference>
<evidence type="ECO:0000259" key="19">
    <source>
        <dbReference type="PROSITE" id="PS51082"/>
    </source>
</evidence>
<feature type="compositionally biased region" description="Basic and acidic residues" evidence="14">
    <location>
        <begin position="1542"/>
        <end position="1554"/>
    </location>
</feature>
<evidence type="ECO:0000256" key="7">
    <source>
        <dbReference type="ARBA" id="ARBA00022490"/>
    </source>
</evidence>
<dbReference type="InterPro" id="IPR036028">
    <property type="entry name" value="SH3-like_dom_sf"/>
</dbReference>
<feature type="compositionally biased region" description="Polar residues" evidence="14">
    <location>
        <begin position="1407"/>
        <end position="1417"/>
    </location>
</feature>
<feature type="region of interest" description="Disordered" evidence="14">
    <location>
        <begin position="1407"/>
        <end position="1465"/>
    </location>
</feature>
<name>A0A5C3EIK1_9BASI</name>
<dbReference type="PROSITE" id="PS50002">
    <property type="entry name" value="SH3"/>
    <property type="match status" value="2"/>
</dbReference>
<comment type="subcellular location">
    <subcellularLocation>
        <location evidence="2">Cytoplasm</location>
    </subcellularLocation>
    <subcellularLocation>
        <location evidence="1">Membrane</location>
        <topology evidence="1">Peripheral membrane protein</topology>
    </subcellularLocation>
</comment>
<feature type="compositionally biased region" description="Acidic residues" evidence="14">
    <location>
        <begin position="1522"/>
        <end position="1531"/>
    </location>
</feature>
<dbReference type="EMBL" id="OOIN01000033">
    <property type="protein sequence ID" value="SPO30413.1"/>
    <property type="molecule type" value="Genomic_DNA"/>
</dbReference>
<dbReference type="PROSITE" id="PS50222">
    <property type="entry name" value="EF_HAND_2"/>
    <property type="match status" value="1"/>
</dbReference>
<feature type="compositionally biased region" description="Low complexity" evidence="14">
    <location>
        <begin position="61"/>
        <end position="75"/>
    </location>
</feature>
<evidence type="ECO:0000256" key="12">
    <source>
        <dbReference type="PROSITE-ProRule" id="PRU00192"/>
    </source>
</evidence>
<dbReference type="InterPro" id="IPR051480">
    <property type="entry name" value="Endocytic_GEF_Adapter"/>
</dbReference>
<dbReference type="SUPFAM" id="SSF47473">
    <property type="entry name" value="EF-hand"/>
    <property type="match status" value="1"/>
</dbReference>
<evidence type="ECO:0000256" key="11">
    <source>
        <dbReference type="ARBA" id="ARBA00023136"/>
    </source>
</evidence>
<feature type="region of interest" description="Disordered" evidence="14">
    <location>
        <begin position="480"/>
        <end position="1029"/>
    </location>
</feature>
<dbReference type="GO" id="GO:0035025">
    <property type="term" value="P:positive regulation of Rho protein signal transduction"/>
    <property type="evidence" value="ECO:0007669"/>
    <property type="project" value="TreeGrafter"/>
</dbReference>
<keyword evidence="5 12" id="KW-0728">SH3 domain</keyword>
<dbReference type="OrthoDB" id="1716625at2759"/>
<feature type="compositionally biased region" description="Low complexity" evidence="14">
    <location>
        <begin position="814"/>
        <end position="829"/>
    </location>
</feature>
<evidence type="ECO:0000256" key="8">
    <source>
        <dbReference type="ARBA" id="ARBA00022583"/>
    </source>
</evidence>
<sequence>MYNNNMQGQGWGRPMQPQMTGYPQQQQQQQQLGSGFLQPQQTGYPGMSQFQRPMQTGFGFQQQQQPQGLAPQQTGMIGGGGMGMQQMRPQATSNYLSPGPTGGMGMGMSMGMGGGLQPQPTGYMGGLQPQQTGFMGGGGLQMQQTGLMPQMTGVPIRDPRMQLMSAQFLPASQPFSGAPVAGNMNFSQTSMQPSNFQSQIQNLSQQQQGSKEPRIPWALSKEERKSYDSIFRAWDAKGTGFINGEVAREVFGQSGLETEKLMQIWHLADTGNRGKLNINEFHVAMGLIYRALNGNDIPETLPSELIPPSAKDLNDSVDFLKDLLKKDTNVRHSTGLNIPEAGSNSGASYSKARSFHENPVAPKKDATAYKHDDADVPSYKSSSRHLDRKTVRYEGQSATDDLSEMKRQLENTQKMLDKQGVEDDEDRELEREMDDLRYRIRRVQDDIDYYNRRGGRDSADLRRKAERELMHLMHERLPQLEKRLEAKESRQRDRKLGESRERDRRNDPYGRYSSASDDRDRLRDDDRGNSRSGSALGDGEYLRGTFDRDNDRRRDDGASRDRYDDRDSYRRRDDDRERDSGRSTPSSSQAPPPPPAIEATKSVSSPAPSTPAASSGPPKNMSAEERAAWIRSEAQRRVQERMRMLGAVAPAGPTPVDTSVEERLKAEQAEAAAKSAQADQEAAAREEARKARLEEHRLQTEKTSLATVKQEIKEAEKGDNPPPAPIVQAAKEEINDQEDMIRRREEVLAKEKADREARLRKLEEQEEEARKQEEAFKERQSMFNSGGKAASSALPPPSRKSGKGAAPPPPPPSRSRAAPAAAAAAAAPAAPAPAPPATLAPPEAPPAPAQPSPTPSASSSTNPFHRMGAGGAAAAAAAVTSPPTATAAASTPGGTNPFFRSQQAAADSGLPPATRATPPVSAQPTGVTPSSASRTIHTAPKHDDDDWEDSDKDDDDDDADGPGSSTRATRQNLAQALFSNLIPSSGRSTPPAASAPSAPAPPPAPPVAPGAPPAPAAPAAPVIKPAAGPVDRGALLGQIQGGLKLKKAQTNDRSKALVTGSVIGDPSPPVQKFVPPPSPPAAPEATVASSAIAERSADEAADGSAAPPPPPPPPAPPAPSMPGSFDAGAATDDFTASNPNRQSVDWANSLANDQANTKAAAFIPDEPSVREEAEEDSEDEDEGPEDFDAARKPANGHAAGAGGDEVEGFDLSRTVRVRTLYGYAGQRDEDLNFEENDVLLAHPAKDESSAWWYGSLAGGSKKGFFPRSYVEPIDKPAKAKALYDYSGASSEEATFSEGDELHVVDQEDANWWRVDVGGPKILVAPATYLELLSERDDSTKADQDRQPEAPATALAQASLHAHEDSDGGSGIMIRLQSQDSAPESSHKIAPRSADWVLVDEDLPQSLGSSTVNLQPHSPSAHIAAANDAAANEQDDDEEAQLAAALEASQKDQREREVDRMREDRQMQRAIEASKMEAVAYALGSMDGGFAESIAAGGGDGDRGEIAEEDSDDSDSTTGWTSSEDDDDEEAVEPGVGAAEEDVTPHTDAEIRQHTIERLRVLEAAGVLVKADDSSADPTTGADSLNHESRDRSKDVGASESQPVRRPPPPPGQKRHKNIDELMMLSRSRTGKRPTKPEEPQRRKPPHRPRKKPSRDLPPVPADAASSQSAAGERADIAPENRMEDAYDRYLKLTKEVSLQPILPATVSGAASAKNAMIPPSSPPPFVTGSPARPSSAAGESSSRTSGFLSTIKSMSHRSGWSGSLGPAQRPDSGIGSRIVSGPIAMGSATTSGGLLQPASNSESQRASGESSDSTTDTAVAAARAGAPSWSSLVGPNILSGLSDTERKRQEAIFELISTETAHVRDLQIIVEVFFNSMQSMLSDKASTVIFANIESVLFTAVTFLSDLEARQKEDRLFVTTIGDALERHMPAMSVYLPYCVNQQSASEILEAERKRDTRVDIHLLNLRTNHPAARGLDLSHFLLVPMQRLTRYPLLVGQILRYTPEDHADYARVRAAKETAEGILAKTNEAIRENEDTAALSKLSENLWLGEEAKLDLTKPFIDGAQPGVKRHRRVLRDEMVAKSKSGRKLRLVLTTDLLLVLHAQDGSLYRMPIPVHEVKAEEAKSKSARHGDAFNVVHSMPSVAGAAVQADTIKLRAASARNAQAWIRVINGARADAPSGKA</sequence>
<evidence type="ECO:0000256" key="1">
    <source>
        <dbReference type="ARBA" id="ARBA00004170"/>
    </source>
</evidence>
<feature type="region of interest" description="Disordered" evidence="14">
    <location>
        <begin position="61"/>
        <end position="94"/>
    </location>
</feature>
<dbReference type="InterPro" id="IPR013182">
    <property type="entry name" value="DUF1720"/>
</dbReference>
<dbReference type="PROSITE" id="PS50031">
    <property type="entry name" value="EH"/>
    <property type="match status" value="1"/>
</dbReference>
<evidence type="ECO:0000259" key="16">
    <source>
        <dbReference type="PROSITE" id="PS50010"/>
    </source>
</evidence>
<evidence type="ECO:0000259" key="18">
    <source>
        <dbReference type="PROSITE" id="PS50222"/>
    </source>
</evidence>
<evidence type="ECO:0000256" key="2">
    <source>
        <dbReference type="ARBA" id="ARBA00004496"/>
    </source>
</evidence>
<feature type="region of interest" description="Disordered" evidence="14">
    <location>
        <begin position="1568"/>
        <end position="1680"/>
    </location>
</feature>
<feature type="compositionally biased region" description="Basic and acidic residues" evidence="14">
    <location>
        <begin position="730"/>
        <end position="780"/>
    </location>
</feature>
<evidence type="ECO:0000313" key="20">
    <source>
        <dbReference type="EMBL" id="SPO30413.1"/>
    </source>
</evidence>
<evidence type="ECO:0000256" key="3">
    <source>
        <dbReference type="ARBA" id="ARBA00015110"/>
    </source>
</evidence>
<feature type="domain" description="WH2" evidence="19">
    <location>
        <begin position="1031"/>
        <end position="1048"/>
    </location>
</feature>
<dbReference type="Gene3D" id="1.20.900.10">
    <property type="entry name" value="Dbl homology (DH) domain"/>
    <property type="match status" value="1"/>
</dbReference>
<feature type="region of interest" description="Disordered" evidence="14">
    <location>
        <begin position="1336"/>
        <end position="1371"/>
    </location>
</feature>
<feature type="compositionally biased region" description="Low complexity" evidence="14">
    <location>
        <begin position="1019"/>
        <end position="1029"/>
    </location>
</feature>
<dbReference type="Pfam" id="PF02205">
    <property type="entry name" value="WH2"/>
    <property type="match status" value="1"/>
</dbReference>
<dbReference type="SUPFAM" id="SSF50729">
    <property type="entry name" value="PH domain-like"/>
    <property type="match status" value="1"/>
</dbReference>
<feature type="compositionally biased region" description="Low complexity" evidence="14">
    <location>
        <begin position="1123"/>
        <end position="1137"/>
    </location>
</feature>
<dbReference type="SMART" id="SM00027">
    <property type="entry name" value="EH"/>
    <property type="match status" value="1"/>
</dbReference>
<feature type="region of interest" description="Disordered" evidence="14">
    <location>
        <begin position="1488"/>
        <end position="1554"/>
    </location>
</feature>
<dbReference type="InterPro" id="IPR035899">
    <property type="entry name" value="DBL_dom_sf"/>
</dbReference>
<keyword evidence="6" id="KW-0813">Transport</keyword>
<feature type="compositionally biased region" description="Low complexity" evidence="14">
    <location>
        <begin position="16"/>
        <end position="34"/>
    </location>
</feature>
<feature type="compositionally biased region" description="Polar residues" evidence="14">
    <location>
        <begin position="1787"/>
        <end position="1809"/>
    </location>
</feature>
<keyword evidence="8" id="KW-0254">Endocytosis</keyword>
<dbReference type="PANTHER" id="PTHR46006">
    <property type="entry name" value="RHO GUANINE NUCLEOTIDE EXCHANGE FACTOR AT 64C, ISOFORM A"/>
    <property type="match status" value="1"/>
</dbReference>
<feature type="compositionally biased region" description="Acidic residues" evidence="14">
    <location>
        <begin position="945"/>
        <end position="960"/>
    </location>
</feature>
<dbReference type="GO" id="GO:0010008">
    <property type="term" value="C:endosome membrane"/>
    <property type="evidence" value="ECO:0007669"/>
    <property type="project" value="UniProtKB-SubCell"/>
</dbReference>
<evidence type="ECO:0000313" key="21">
    <source>
        <dbReference type="Proteomes" id="UP000324022"/>
    </source>
</evidence>
<organism evidence="20 21">
    <name type="scientific">Ustilago trichophora</name>
    <dbReference type="NCBI Taxonomy" id="86804"/>
    <lineage>
        <taxon>Eukaryota</taxon>
        <taxon>Fungi</taxon>
        <taxon>Dikarya</taxon>
        <taxon>Basidiomycota</taxon>
        <taxon>Ustilaginomycotina</taxon>
        <taxon>Ustilaginomycetes</taxon>
        <taxon>Ustilaginales</taxon>
        <taxon>Ustilaginaceae</taxon>
        <taxon>Ustilago</taxon>
    </lineage>
</organism>
<dbReference type="GO" id="GO:0003779">
    <property type="term" value="F:actin binding"/>
    <property type="evidence" value="ECO:0007669"/>
    <property type="project" value="InterPro"/>
</dbReference>
<dbReference type="InterPro" id="IPR003903">
    <property type="entry name" value="UIM_dom"/>
</dbReference>
<dbReference type="Gene3D" id="1.10.238.10">
    <property type="entry name" value="EF-hand"/>
    <property type="match status" value="1"/>
</dbReference>
<feature type="compositionally biased region" description="Low complexity" evidence="14">
    <location>
        <begin position="1727"/>
        <end position="1746"/>
    </location>
</feature>
<dbReference type="PANTHER" id="PTHR46006:SF6">
    <property type="entry name" value="INTERSECTIN-2 ISOFORM X1"/>
    <property type="match status" value="1"/>
</dbReference>
<evidence type="ECO:0000256" key="5">
    <source>
        <dbReference type="ARBA" id="ARBA00022443"/>
    </source>
</evidence>
<feature type="compositionally biased region" description="Pro residues" evidence="14">
    <location>
        <begin position="830"/>
        <end position="854"/>
    </location>
</feature>
<dbReference type="Pfam" id="PF14604">
    <property type="entry name" value="SH3_9"/>
    <property type="match status" value="1"/>
</dbReference>
<feature type="compositionally biased region" description="Polar residues" evidence="14">
    <location>
        <begin position="1747"/>
        <end position="1761"/>
    </location>
</feature>
<dbReference type="PROSITE" id="PS50330">
    <property type="entry name" value="UIM"/>
    <property type="match status" value="1"/>
</dbReference>
<evidence type="ECO:0000256" key="9">
    <source>
        <dbReference type="ARBA" id="ARBA00022737"/>
    </source>
</evidence>
<feature type="domain" description="DH" evidence="16">
    <location>
        <begin position="1847"/>
        <end position="2030"/>
    </location>
</feature>
<dbReference type="Gene3D" id="2.30.30.40">
    <property type="entry name" value="SH3 Domains"/>
    <property type="match status" value="2"/>
</dbReference>
<keyword evidence="10" id="KW-0653">Protein transport</keyword>
<feature type="compositionally biased region" description="Pro residues" evidence="14">
    <location>
        <begin position="1066"/>
        <end position="1082"/>
    </location>
</feature>
<dbReference type="GO" id="GO:0006897">
    <property type="term" value="P:endocytosis"/>
    <property type="evidence" value="ECO:0007669"/>
    <property type="project" value="UniProtKB-KW"/>
</dbReference>
<feature type="compositionally biased region" description="Low complexity" evidence="14">
    <location>
        <begin position="669"/>
        <end position="681"/>
    </location>
</feature>
<feature type="compositionally biased region" description="Basic and acidic residues" evidence="14">
    <location>
        <begin position="682"/>
        <end position="700"/>
    </location>
</feature>
<feature type="compositionally biased region" description="Basic and acidic residues" evidence="14">
    <location>
        <begin position="1448"/>
        <end position="1465"/>
    </location>
</feature>
<evidence type="ECO:0000256" key="13">
    <source>
        <dbReference type="SAM" id="Coils"/>
    </source>
</evidence>
<dbReference type="GO" id="GO:0005886">
    <property type="term" value="C:plasma membrane"/>
    <property type="evidence" value="ECO:0007669"/>
    <property type="project" value="UniProtKB-SubCell"/>
</dbReference>
<evidence type="ECO:0000256" key="14">
    <source>
        <dbReference type="SAM" id="MobiDB-lite"/>
    </source>
</evidence>
<dbReference type="InterPro" id="IPR000261">
    <property type="entry name" value="EH_dom"/>
</dbReference>
<feature type="region of interest" description="Disordered" evidence="14">
    <location>
        <begin position="1044"/>
        <end position="1209"/>
    </location>
</feature>
<dbReference type="Pfam" id="PF12763">
    <property type="entry name" value="EH"/>
    <property type="match status" value="1"/>
</dbReference>
<keyword evidence="13" id="KW-0175">Coiled coil</keyword>
<feature type="compositionally biased region" description="Pro residues" evidence="14">
    <location>
        <begin position="998"/>
        <end position="1018"/>
    </location>
</feature>
<feature type="domain" description="SH3" evidence="15">
    <location>
        <begin position="1274"/>
        <end position="1334"/>
    </location>
</feature>
<feature type="compositionally biased region" description="Basic residues" evidence="14">
    <location>
        <begin position="1642"/>
        <end position="1652"/>
    </location>
</feature>
<evidence type="ECO:0000259" key="15">
    <source>
        <dbReference type="PROSITE" id="PS50002"/>
    </source>
</evidence>
<dbReference type="Gene3D" id="2.30.29.30">
    <property type="entry name" value="Pleckstrin-homology domain (PH domain)/Phosphotyrosine-binding domain (PTB)"/>
    <property type="match status" value="1"/>
</dbReference>
<feature type="domain" description="EF-hand" evidence="18">
    <location>
        <begin position="256"/>
        <end position="291"/>
    </location>
</feature>
<feature type="region of interest" description="Disordered" evidence="14">
    <location>
        <begin position="1710"/>
        <end position="1820"/>
    </location>
</feature>
<feature type="compositionally biased region" description="Low complexity" evidence="14">
    <location>
        <begin position="1810"/>
        <end position="1820"/>
    </location>
</feature>
<dbReference type="Pfam" id="PF08226">
    <property type="entry name" value="DUF1720"/>
    <property type="match status" value="2"/>
</dbReference>
<dbReference type="InterPro" id="IPR001331">
    <property type="entry name" value="GDS_CDC24_CS"/>
</dbReference>
<dbReference type="SUPFAM" id="SSF48065">
    <property type="entry name" value="DBL homology domain (DH-domain)"/>
    <property type="match status" value="1"/>
</dbReference>
<feature type="compositionally biased region" description="Pro residues" evidence="14">
    <location>
        <begin position="1106"/>
        <end position="1120"/>
    </location>
</feature>
<dbReference type="InterPro" id="IPR001849">
    <property type="entry name" value="PH_domain"/>
</dbReference>
<dbReference type="PROSITE" id="PS50010">
    <property type="entry name" value="DH_2"/>
    <property type="match status" value="1"/>
</dbReference>
<feature type="compositionally biased region" description="Low complexity" evidence="14">
    <location>
        <begin position="872"/>
        <end position="895"/>
    </location>
</feature>
<keyword evidence="9" id="KW-0677">Repeat</keyword>
<evidence type="ECO:0000256" key="4">
    <source>
        <dbReference type="ARBA" id="ARBA00020728"/>
    </source>
</evidence>
<dbReference type="GO" id="GO:0005509">
    <property type="term" value="F:calcium ion binding"/>
    <property type="evidence" value="ECO:0007669"/>
    <property type="project" value="InterPro"/>
</dbReference>
<feature type="compositionally biased region" description="Basic and acidic residues" evidence="14">
    <location>
        <begin position="480"/>
        <end position="508"/>
    </location>
</feature>
<gene>
    <name evidence="20" type="ORF">UTRI_06343</name>
</gene>
<keyword evidence="7" id="KW-0963">Cytoplasm</keyword>
<dbReference type="SMART" id="SM00246">
    <property type="entry name" value="WH2"/>
    <property type="match status" value="1"/>
</dbReference>
<dbReference type="GO" id="GO:0030479">
    <property type="term" value="C:actin cortical patch"/>
    <property type="evidence" value="ECO:0007669"/>
    <property type="project" value="UniProtKB-SubCell"/>
</dbReference>
<dbReference type="SMART" id="SM00326">
    <property type="entry name" value="SH3"/>
    <property type="match status" value="2"/>
</dbReference>
<dbReference type="CDD" id="cd00052">
    <property type="entry name" value="EH"/>
    <property type="match status" value="1"/>
</dbReference>
<dbReference type="GO" id="GO:0015031">
    <property type="term" value="P:protein transport"/>
    <property type="evidence" value="ECO:0007669"/>
    <property type="project" value="UniProtKB-KW"/>
</dbReference>
<dbReference type="InterPro" id="IPR001452">
    <property type="entry name" value="SH3_domain"/>
</dbReference>
<feature type="domain" description="SH3" evidence="15">
    <location>
        <begin position="1212"/>
        <end position="1273"/>
    </location>
</feature>
<dbReference type="SMART" id="SM00233">
    <property type="entry name" value="PH"/>
    <property type="match status" value="1"/>
</dbReference>
<feature type="coiled-coil region" evidence="13">
    <location>
        <begin position="395"/>
        <end position="446"/>
    </location>
</feature>
<feature type="compositionally biased region" description="Low complexity" evidence="14">
    <location>
        <begin position="604"/>
        <end position="618"/>
    </location>
</feature>
<feature type="compositionally biased region" description="Polar residues" evidence="14">
    <location>
        <begin position="963"/>
        <end position="988"/>
    </location>
</feature>
<feature type="compositionally biased region" description="Acidic residues" evidence="14">
    <location>
        <begin position="1172"/>
        <end position="1187"/>
    </location>
</feature>
<proteinExistence type="predicted"/>
<feature type="compositionally biased region" description="Basic and acidic residues" evidence="14">
    <location>
        <begin position="516"/>
        <end position="529"/>
    </location>
</feature>
<feature type="compositionally biased region" description="Low complexity" evidence="14">
    <location>
        <begin position="1083"/>
        <end position="1093"/>
    </location>
</feature>
<dbReference type="PROSITE" id="PS00741">
    <property type="entry name" value="DH_1"/>
    <property type="match status" value="1"/>
</dbReference>
<dbReference type="Proteomes" id="UP000324022">
    <property type="component" value="Unassembled WGS sequence"/>
</dbReference>
<feature type="compositionally biased region" description="Basic and acidic residues" evidence="14">
    <location>
        <begin position="362"/>
        <end position="374"/>
    </location>
</feature>
<feature type="domain" description="EH" evidence="17">
    <location>
        <begin position="223"/>
        <end position="312"/>
    </location>
</feature>
<evidence type="ECO:0000256" key="10">
    <source>
        <dbReference type="ARBA" id="ARBA00022927"/>
    </source>
</evidence>
<reference evidence="20 21" key="1">
    <citation type="submission" date="2018-03" db="EMBL/GenBank/DDBJ databases">
        <authorList>
            <person name="Guldener U."/>
        </authorList>
    </citation>
    <scope>NUCLEOTIDE SEQUENCE [LARGE SCALE GENOMIC DNA]</scope>
    <source>
        <strain evidence="20 21">NBRC100155</strain>
    </source>
</reference>
<feature type="compositionally biased region" description="Polar residues" evidence="14">
    <location>
        <begin position="1138"/>
        <end position="1157"/>
    </location>
</feature>
<dbReference type="Pfam" id="PF00621">
    <property type="entry name" value="RhoGEF"/>
    <property type="match status" value="1"/>
</dbReference>
<dbReference type="InterPro" id="IPR002048">
    <property type="entry name" value="EF_hand_dom"/>
</dbReference>
<feature type="region of interest" description="Disordered" evidence="14">
    <location>
        <begin position="1"/>
        <end position="34"/>
    </location>
</feature>
<dbReference type="InterPro" id="IPR003124">
    <property type="entry name" value="WH2_dom"/>
</dbReference>
<protein>
    <recommendedName>
        <fullName evidence="3">Actin cytoskeleton-regulatory complex protein PAN1</fullName>
    </recommendedName>
    <alternativeName>
        <fullName evidence="4">Actin cytoskeleton-regulatory complex protein pan1</fullName>
    </alternativeName>
</protein>
<dbReference type="GO" id="GO:0005085">
    <property type="term" value="F:guanyl-nucleotide exchange factor activity"/>
    <property type="evidence" value="ECO:0007669"/>
    <property type="project" value="InterPro"/>
</dbReference>
<feature type="compositionally biased region" description="Basic and acidic residues" evidence="14">
    <location>
        <begin position="545"/>
        <end position="581"/>
    </location>
</feature>
<dbReference type="Pfam" id="PF00018">
    <property type="entry name" value="SH3_1"/>
    <property type="match status" value="1"/>
</dbReference>
<dbReference type="InterPro" id="IPR011993">
    <property type="entry name" value="PH-like_dom_sf"/>
</dbReference>
<feature type="compositionally biased region" description="Basic and acidic residues" evidence="14">
    <location>
        <begin position="1336"/>
        <end position="1347"/>
    </location>
</feature>
<evidence type="ECO:0000256" key="6">
    <source>
        <dbReference type="ARBA" id="ARBA00022448"/>
    </source>
</evidence>
<keyword evidence="21" id="KW-1185">Reference proteome</keyword>
<feature type="compositionally biased region" description="Polar residues" evidence="14">
    <location>
        <begin position="334"/>
        <end position="348"/>
    </location>
</feature>
<dbReference type="SUPFAM" id="SSF50044">
    <property type="entry name" value="SH3-domain"/>
    <property type="match status" value="2"/>
</dbReference>
<feature type="compositionally biased region" description="Polar residues" evidence="14">
    <location>
        <begin position="920"/>
        <end position="936"/>
    </location>
</feature>
<accession>A0A5C3EIK1</accession>
<feature type="compositionally biased region" description="Basic and acidic residues" evidence="14">
    <location>
        <begin position="622"/>
        <end position="643"/>
    </location>
</feature>